<protein>
    <submittedName>
        <fullName evidence="2">Uncharacterized protein</fullName>
    </submittedName>
</protein>
<dbReference type="AlphaFoldDB" id="A0A2G9RUQ2"/>
<keyword evidence="1" id="KW-0812">Transmembrane</keyword>
<accession>A0A2G9RUQ2</accession>
<keyword evidence="1" id="KW-1133">Transmembrane helix</keyword>
<dbReference type="Proteomes" id="UP000228934">
    <property type="component" value="Unassembled WGS sequence"/>
</dbReference>
<sequence length="134" mass="14918">MSILSVPAPLSTLAMVALGAGLTLIIFGMASIIIMRSGNVVAIKHVNKKRIELTRQVLFELKHDILENDSINLDWMFRNSLINDIVKVSRVLSQCKCTGAPLQEPYSTMVLWNSRVPSEVARGFLSNEQLLPLR</sequence>
<keyword evidence="3" id="KW-1185">Reference proteome</keyword>
<dbReference type="OrthoDB" id="1890790at2759"/>
<feature type="transmembrane region" description="Helical" evidence="1">
    <location>
        <begin position="12"/>
        <end position="35"/>
    </location>
</feature>
<name>A0A2G9RUQ2_AQUCT</name>
<evidence type="ECO:0000256" key="1">
    <source>
        <dbReference type="SAM" id="Phobius"/>
    </source>
</evidence>
<keyword evidence="1" id="KW-0472">Membrane</keyword>
<evidence type="ECO:0000313" key="2">
    <source>
        <dbReference type="EMBL" id="PIO31636.1"/>
    </source>
</evidence>
<proteinExistence type="predicted"/>
<dbReference type="EMBL" id="KV933406">
    <property type="protein sequence ID" value="PIO31636.1"/>
    <property type="molecule type" value="Genomic_DNA"/>
</dbReference>
<reference evidence="3" key="1">
    <citation type="journal article" date="2017" name="Nat. Commun.">
        <title>The North American bullfrog draft genome provides insight into hormonal regulation of long noncoding RNA.</title>
        <authorList>
            <person name="Hammond S.A."/>
            <person name="Warren R.L."/>
            <person name="Vandervalk B.P."/>
            <person name="Kucuk E."/>
            <person name="Khan H."/>
            <person name="Gibb E.A."/>
            <person name="Pandoh P."/>
            <person name="Kirk H."/>
            <person name="Zhao Y."/>
            <person name="Jones M."/>
            <person name="Mungall A.J."/>
            <person name="Coope R."/>
            <person name="Pleasance S."/>
            <person name="Moore R.A."/>
            <person name="Holt R.A."/>
            <person name="Round J.M."/>
            <person name="Ohora S."/>
            <person name="Walle B.V."/>
            <person name="Veldhoen N."/>
            <person name="Helbing C.C."/>
            <person name="Birol I."/>
        </authorList>
    </citation>
    <scope>NUCLEOTIDE SEQUENCE [LARGE SCALE GENOMIC DNA]</scope>
</reference>
<gene>
    <name evidence="2" type="ORF">AB205_0046690</name>
</gene>
<organism evidence="2 3">
    <name type="scientific">Aquarana catesbeiana</name>
    <name type="common">American bullfrog</name>
    <name type="synonym">Rana catesbeiana</name>
    <dbReference type="NCBI Taxonomy" id="8400"/>
    <lineage>
        <taxon>Eukaryota</taxon>
        <taxon>Metazoa</taxon>
        <taxon>Chordata</taxon>
        <taxon>Craniata</taxon>
        <taxon>Vertebrata</taxon>
        <taxon>Euteleostomi</taxon>
        <taxon>Amphibia</taxon>
        <taxon>Batrachia</taxon>
        <taxon>Anura</taxon>
        <taxon>Neobatrachia</taxon>
        <taxon>Ranoidea</taxon>
        <taxon>Ranidae</taxon>
        <taxon>Aquarana</taxon>
    </lineage>
</organism>
<evidence type="ECO:0000313" key="3">
    <source>
        <dbReference type="Proteomes" id="UP000228934"/>
    </source>
</evidence>